<feature type="compositionally biased region" description="Basic and acidic residues" evidence="1">
    <location>
        <begin position="9"/>
        <end position="21"/>
    </location>
</feature>
<feature type="non-terminal residue" evidence="2">
    <location>
        <position position="316"/>
    </location>
</feature>
<reference evidence="2 3" key="1">
    <citation type="journal article" date="2015" name="Nature">
        <title>rRNA introns, odd ribosomes, and small enigmatic genomes across a large radiation of phyla.</title>
        <authorList>
            <person name="Brown C.T."/>
            <person name="Hug L.A."/>
            <person name="Thomas B.C."/>
            <person name="Sharon I."/>
            <person name="Castelle C.J."/>
            <person name="Singh A."/>
            <person name="Wilkins M.J."/>
            <person name="Williams K.H."/>
            <person name="Banfield J.F."/>
        </authorList>
    </citation>
    <scope>NUCLEOTIDE SEQUENCE [LARGE SCALE GENOMIC DNA]</scope>
</reference>
<accession>A0A0G1FNX6</accession>
<sequence>MAGITQIETLHHPGEPLSRREAGKVFGTTPFAFKVSETAARLKSLGLPEVAPDKGLDFITAFAVISELDIIPNSLKLGMQIDEKWTPQDVELSFISRNKDLLPERTRIDNPQAHGFRVRLKFTQGGRDAWESANYLKDFIANVNTAKYAWELTKSVGPAVAATILLGDESKNRKSLSLVIGLTVLGSAVWISSACNNLSATNTSDSGVEATKALATLVVGDTVTTPESTRVTVETFPLPEISHESKTLSRKYLIDNAMIAQNRQSEPVTFPPNGDNGAKHENVDLSQIQYANKVFGEFRENWNDPMWVMKYLVSQG</sequence>
<evidence type="ECO:0000313" key="2">
    <source>
        <dbReference type="EMBL" id="KKS96701.1"/>
    </source>
</evidence>
<dbReference type="STRING" id="1618443.UV73_C0009G0052"/>
<comment type="caution">
    <text evidence="2">The sequence shown here is derived from an EMBL/GenBank/DDBJ whole genome shotgun (WGS) entry which is preliminary data.</text>
</comment>
<dbReference type="Proteomes" id="UP000034894">
    <property type="component" value="Unassembled WGS sequence"/>
</dbReference>
<protein>
    <submittedName>
        <fullName evidence="2">Uncharacterized protein</fullName>
    </submittedName>
</protein>
<evidence type="ECO:0000256" key="1">
    <source>
        <dbReference type="SAM" id="MobiDB-lite"/>
    </source>
</evidence>
<dbReference type="AlphaFoldDB" id="A0A0G1FNX6"/>
<evidence type="ECO:0000313" key="3">
    <source>
        <dbReference type="Proteomes" id="UP000034894"/>
    </source>
</evidence>
<dbReference type="EMBL" id="LCFP01000009">
    <property type="protein sequence ID" value="KKS96701.1"/>
    <property type="molecule type" value="Genomic_DNA"/>
</dbReference>
<gene>
    <name evidence="2" type="ORF">UV73_C0009G0052</name>
</gene>
<name>A0A0G1FNX6_9BACT</name>
<proteinExistence type="predicted"/>
<organism evidence="2 3">
    <name type="scientific">Candidatus Gottesmanbacteria bacterium GW2011_GWA2_43_14</name>
    <dbReference type="NCBI Taxonomy" id="1618443"/>
    <lineage>
        <taxon>Bacteria</taxon>
        <taxon>Candidatus Gottesmaniibacteriota</taxon>
    </lineage>
</organism>
<feature type="region of interest" description="Disordered" evidence="1">
    <location>
        <begin position="1"/>
        <end position="21"/>
    </location>
</feature>